<sequence length="129" mass="13914">MSKDDTGLLKKRSEYSSRIKGALLLFSPASTRECARGHGEMSSSDSESTEKNASPVGHLADQAGGCCGLTLWSSWVPMITFFAEFSFSPLYLVPLLYDSTADVTNNNSNFPSIGYGRLTYGSISRLVGV</sequence>
<gene>
    <name evidence="2" type="ORF">MARPO_0165s0025</name>
</gene>
<dbReference type="AlphaFoldDB" id="A0A2R6W3H4"/>
<dbReference type="Gramene" id="Mp7g18650.1">
    <property type="protein sequence ID" value="Mp7g18650.1.cds"/>
    <property type="gene ID" value="Mp7g18650"/>
</dbReference>
<evidence type="ECO:0000256" key="1">
    <source>
        <dbReference type="SAM" id="MobiDB-lite"/>
    </source>
</evidence>
<dbReference type="EMBL" id="KZ772835">
    <property type="protein sequence ID" value="PTQ28398.1"/>
    <property type="molecule type" value="Genomic_DNA"/>
</dbReference>
<evidence type="ECO:0000313" key="3">
    <source>
        <dbReference type="Proteomes" id="UP000244005"/>
    </source>
</evidence>
<protein>
    <submittedName>
        <fullName evidence="2">Uncharacterized protein</fullName>
    </submittedName>
</protein>
<name>A0A2R6W3H4_MARPO</name>
<evidence type="ECO:0000313" key="2">
    <source>
        <dbReference type="EMBL" id="PTQ28398.1"/>
    </source>
</evidence>
<keyword evidence="3" id="KW-1185">Reference proteome</keyword>
<feature type="region of interest" description="Disordered" evidence="1">
    <location>
        <begin position="34"/>
        <end position="55"/>
    </location>
</feature>
<accession>A0A2R6W3H4</accession>
<proteinExistence type="predicted"/>
<reference evidence="3" key="1">
    <citation type="journal article" date="2017" name="Cell">
        <title>Insights into land plant evolution garnered from the Marchantia polymorpha genome.</title>
        <authorList>
            <person name="Bowman J.L."/>
            <person name="Kohchi T."/>
            <person name="Yamato K.T."/>
            <person name="Jenkins J."/>
            <person name="Shu S."/>
            <person name="Ishizaki K."/>
            <person name="Yamaoka S."/>
            <person name="Nishihama R."/>
            <person name="Nakamura Y."/>
            <person name="Berger F."/>
            <person name="Adam C."/>
            <person name="Aki S.S."/>
            <person name="Althoff F."/>
            <person name="Araki T."/>
            <person name="Arteaga-Vazquez M.A."/>
            <person name="Balasubrmanian S."/>
            <person name="Barry K."/>
            <person name="Bauer D."/>
            <person name="Boehm C.R."/>
            <person name="Briginshaw L."/>
            <person name="Caballero-Perez J."/>
            <person name="Catarino B."/>
            <person name="Chen F."/>
            <person name="Chiyoda S."/>
            <person name="Chovatia M."/>
            <person name="Davies K.M."/>
            <person name="Delmans M."/>
            <person name="Demura T."/>
            <person name="Dierschke T."/>
            <person name="Dolan L."/>
            <person name="Dorantes-Acosta A.E."/>
            <person name="Eklund D.M."/>
            <person name="Florent S.N."/>
            <person name="Flores-Sandoval E."/>
            <person name="Fujiyama A."/>
            <person name="Fukuzawa H."/>
            <person name="Galik B."/>
            <person name="Grimanelli D."/>
            <person name="Grimwood J."/>
            <person name="Grossniklaus U."/>
            <person name="Hamada T."/>
            <person name="Haseloff J."/>
            <person name="Hetherington A.J."/>
            <person name="Higo A."/>
            <person name="Hirakawa Y."/>
            <person name="Hundley H.N."/>
            <person name="Ikeda Y."/>
            <person name="Inoue K."/>
            <person name="Inoue S.I."/>
            <person name="Ishida S."/>
            <person name="Jia Q."/>
            <person name="Kakita M."/>
            <person name="Kanazawa T."/>
            <person name="Kawai Y."/>
            <person name="Kawashima T."/>
            <person name="Kennedy M."/>
            <person name="Kinose K."/>
            <person name="Kinoshita T."/>
            <person name="Kohara Y."/>
            <person name="Koide E."/>
            <person name="Komatsu K."/>
            <person name="Kopischke S."/>
            <person name="Kubo M."/>
            <person name="Kyozuka J."/>
            <person name="Lagercrantz U."/>
            <person name="Lin S.S."/>
            <person name="Lindquist E."/>
            <person name="Lipzen A.M."/>
            <person name="Lu C.W."/>
            <person name="De Luna E."/>
            <person name="Martienssen R.A."/>
            <person name="Minamino N."/>
            <person name="Mizutani M."/>
            <person name="Mizutani M."/>
            <person name="Mochizuki N."/>
            <person name="Monte I."/>
            <person name="Mosher R."/>
            <person name="Nagasaki H."/>
            <person name="Nakagami H."/>
            <person name="Naramoto S."/>
            <person name="Nishitani K."/>
            <person name="Ohtani M."/>
            <person name="Okamoto T."/>
            <person name="Okumura M."/>
            <person name="Phillips J."/>
            <person name="Pollak B."/>
            <person name="Reinders A."/>
            <person name="Rovekamp M."/>
            <person name="Sano R."/>
            <person name="Sawa S."/>
            <person name="Schmid M.W."/>
            <person name="Shirakawa M."/>
            <person name="Solano R."/>
            <person name="Spunde A."/>
            <person name="Suetsugu N."/>
            <person name="Sugano S."/>
            <person name="Sugiyama A."/>
            <person name="Sun R."/>
            <person name="Suzuki Y."/>
            <person name="Takenaka M."/>
            <person name="Takezawa D."/>
            <person name="Tomogane H."/>
            <person name="Tsuzuki M."/>
            <person name="Ueda T."/>
            <person name="Umeda M."/>
            <person name="Ward J.M."/>
            <person name="Watanabe Y."/>
            <person name="Yazaki K."/>
            <person name="Yokoyama R."/>
            <person name="Yoshitake Y."/>
            <person name="Yotsui I."/>
            <person name="Zachgo S."/>
            <person name="Schmutz J."/>
        </authorList>
    </citation>
    <scope>NUCLEOTIDE SEQUENCE [LARGE SCALE GENOMIC DNA]</scope>
    <source>
        <strain evidence="3">Tak-1</strain>
    </source>
</reference>
<organism evidence="2 3">
    <name type="scientific">Marchantia polymorpha</name>
    <name type="common">Common liverwort</name>
    <name type="synonym">Marchantia aquatica</name>
    <dbReference type="NCBI Taxonomy" id="3197"/>
    <lineage>
        <taxon>Eukaryota</taxon>
        <taxon>Viridiplantae</taxon>
        <taxon>Streptophyta</taxon>
        <taxon>Embryophyta</taxon>
        <taxon>Marchantiophyta</taxon>
        <taxon>Marchantiopsida</taxon>
        <taxon>Marchantiidae</taxon>
        <taxon>Marchantiales</taxon>
        <taxon>Marchantiaceae</taxon>
        <taxon>Marchantia</taxon>
    </lineage>
</organism>
<dbReference type="Proteomes" id="UP000244005">
    <property type="component" value="Unassembled WGS sequence"/>
</dbReference>